<proteinExistence type="predicted"/>
<dbReference type="CDD" id="cd00531">
    <property type="entry name" value="NTF2_like"/>
    <property type="match status" value="1"/>
</dbReference>
<accession>A0A382Z8M3</accession>
<evidence type="ECO:0000259" key="1">
    <source>
        <dbReference type="Pfam" id="PF13577"/>
    </source>
</evidence>
<dbReference type="InterPro" id="IPR037401">
    <property type="entry name" value="SnoaL-like"/>
</dbReference>
<dbReference type="EMBL" id="UINC01181643">
    <property type="protein sequence ID" value="SVD91435.1"/>
    <property type="molecule type" value="Genomic_DNA"/>
</dbReference>
<dbReference type="AlphaFoldDB" id="A0A382Z8M3"/>
<dbReference type="Pfam" id="PF13577">
    <property type="entry name" value="SnoaL_4"/>
    <property type="match status" value="1"/>
</dbReference>
<name>A0A382Z8M3_9ZZZZ</name>
<feature type="domain" description="SnoaL-like" evidence="1">
    <location>
        <begin position="5"/>
        <end position="133"/>
    </location>
</feature>
<evidence type="ECO:0000313" key="2">
    <source>
        <dbReference type="EMBL" id="SVD91435.1"/>
    </source>
</evidence>
<reference evidence="2" key="1">
    <citation type="submission" date="2018-05" db="EMBL/GenBank/DDBJ databases">
        <authorList>
            <person name="Lanie J.A."/>
            <person name="Ng W.-L."/>
            <person name="Kazmierczak K.M."/>
            <person name="Andrzejewski T.M."/>
            <person name="Davidsen T.M."/>
            <person name="Wayne K.J."/>
            <person name="Tettelin H."/>
            <person name="Glass J.I."/>
            <person name="Rusch D."/>
            <person name="Podicherti R."/>
            <person name="Tsui H.-C.T."/>
            <person name="Winkler M.E."/>
        </authorList>
    </citation>
    <scope>NUCLEOTIDE SEQUENCE</scope>
</reference>
<dbReference type="InterPro" id="IPR032710">
    <property type="entry name" value="NTF2-like_dom_sf"/>
</dbReference>
<gene>
    <name evidence="2" type="ORF">METZ01_LOCUS444289</name>
</gene>
<dbReference type="Gene3D" id="3.10.450.50">
    <property type="match status" value="1"/>
</dbReference>
<dbReference type="SUPFAM" id="SSF54427">
    <property type="entry name" value="NTF2-like"/>
    <property type="match status" value="1"/>
</dbReference>
<protein>
    <recommendedName>
        <fullName evidence="1">SnoaL-like domain-containing protein</fullName>
    </recommendedName>
</protein>
<sequence length="147" mass="16993">MTPIEELLERDAIKNIRIMYSHYFDMGDLDNLASLFCEDAICEFGPEYGGDWVGREAIKEGYSAYVGEPFTGAMHANTNPWIELTGEDTAKGRWYLLDLSLSDSNQTAMTGLLGIYDDVYRKINGKWLIERTRIDFVWPRREYYGPR</sequence>
<organism evidence="2">
    <name type="scientific">marine metagenome</name>
    <dbReference type="NCBI Taxonomy" id="408172"/>
    <lineage>
        <taxon>unclassified sequences</taxon>
        <taxon>metagenomes</taxon>
        <taxon>ecological metagenomes</taxon>
    </lineage>
</organism>